<sequence>MKEQAPAQSNRFRERQSRGRIDFGENAAFYKEIIDNNLFRPLGWTPPNNEPAYSLIGTAVGADGGLSQATLLEKRSNRYHFVTIGTKLGDMTVKDIQAKQVTLDKAGKPIALKAGELQFLTTSRGHDGSRGEARGEGGSEKESNNNAGQNRGKQTDDAKQKQMEQQKQAAQMMEKMKGASEEERREIMQQMRRGRTERGGRRGRNRDR</sequence>
<comment type="caution">
    <text evidence="2">The sequence shown here is derived from an EMBL/GenBank/DDBJ whole genome shotgun (WGS) entry which is preliminary data.</text>
</comment>
<feature type="compositionally biased region" description="Basic and acidic residues" evidence="1">
    <location>
        <begin position="174"/>
        <end position="187"/>
    </location>
</feature>
<evidence type="ECO:0000313" key="3">
    <source>
        <dbReference type="Proteomes" id="UP001174909"/>
    </source>
</evidence>
<proteinExistence type="predicted"/>
<evidence type="ECO:0000256" key="1">
    <source>
        <dbReference type="SAM" id="MobiDB-lite"/>
    </source>
</evidence>
<feature type="compositionally biased region" description="Basic and acidic residues" evidence="1">
    <location>
        <begin position="124"/>
        <end position="143"/>
    </location>
</feature>
<feature type="compositionally biased region" description="Basic and acidic residues" evidence="1">
    <location>
        <begin position="153"/>
        <end position="164"/>
    </location>
</feature>
<dbReference type="EMBL" id="CASHTH010001795">
    <property type="protein sequence ID" value="CAI8020013.1"/>
    <property type="molecule type" value="Genomic_DNA"/>
</dbReference>
<evidence type="ECO:0000313" key="2">
    <source>
        <dbReference type="EMBL" id="CAI8020013.1"/>
    </source>
</evidence>
<gene>
    <name evidence="2" type="ORF">GBAR_LOCUS11983</name>
</gene>
<reference evidence="2" key="1">
    <citation type="submission" date="2023-03" db="EMBL/GenBank/DDBJ databases">
        <authorList>
            <person name="Steffen K."/>
            <person name="Cardenas P."/>
        </authorList>
    </citation>
    <scope>NUCLEOTIDE SEQUENCE</scope>
</reference>
<organism evidence="2 3">
    <name type="scientific">Geodia barretti</name>
    <name type="common">Barrett's horny sponge</name>
    <dbReference type="NCBI Taxonomy" id="519541"/>
    <lineage>
        <taxon>Eukaryota</taxon>
        <taxon>Metazoa</taxon>
        <taxon>Porifera</taxon>
        <taxon>Demospongiae</taxon>
        <taxon>Heteroscleromorpha</taxon>
        <taxon>Tetractinellida</taxon>
        <taxon>Astrophorina</taxon>
        <taxon>Geodiidae</taxon>
        <taxon>Geodia</taxon>
    </lineage>
</organism>
<feature type="region of interest" description="Disordered" evidence="1">
    <location>
        <begin position="121"/>
        <end position="208"/>
    </location>
</feature>
<name>A0AA35RZW6_GEOBA</name>
<protein>
    <submittedName>
        <fullName evidence="2">Uncharacterized protein</fullName>
    </submittedName>
</protein>
<dbReference type="Proteomes" id="UP001174909">
    <property type="component" value="Unassembled WGS sequence"/>
</dbReference>
<dbReference type="AlphaFoldDB" id="A0AA35RZW6"/>
<accession>A0AA35RZW6</accession>
<keyword evidence="3" id="KW-1185">Reference proteome</keyword>
<feature type="compositionally biased region" description="Basic and acidic residues" evidence="1">
    <location>
        <begin position="194"/>
        <end position="208"/>
    </location>
</feature>